<dbReference type="GO" id="GO:0046872">
    <property type="term" value="F:metal ion binding"/>
    <property type="evidence" value="ECO:0007669"/>
    <property type="project" value="UniProtKB-KW"/>
</dbReference>
<evidence type="ECO:0000256" key="12">
    <source>
        <dbReference type="ARBA" id="ARBA00023024"/>
    </source>
</evidence>
<evidence type="ECO:0000256" key="19">
    <source>
        <dbReference type="ARBA" id="ARBA00023326"/>
    </source>
</evidence>
<evidence type="ECO:0000256" key="17">
    <source>
        <dbReference type="ARBA" id="ARBA00023288"/>
    </source>
</evidence>
<evidence type="ECO:0000256" key="15">
    <source>
        <dbReference type="ARBA" id="ARBA00023277"/>
    </source>
</evidence>
<dbReference type="EMBL" id="CP119880">
    <property type="protein sequence ID" value="WFD36386.1"/>
    <property type="molecule type" value="Genomic_DNA"/>
</dbReference>
<organism evidence="25 26">
    <name type="scientific">Malassezia cuniculi</name>
    <dbReference type="NCBI Taxonomy" id="948313"/>
    <lineage>
        <taxon>Eukaryota</taxon>
        <taxon>Fungi</taxon>
        <taxon>Dikarya</taxon>
        <taxon>Basidiomycota</taxon>
        <taxon>Ustilaginomycotina</taxon>
        <taxon>Malasseziomycetes</taxon>
        <taxon>Malasseziales</taxon>
        <taxon>Malasseziaceae</taxon>
        <taxon>Malassezia</taxon>
    </lineage>
</organism>
<keyword evidence="11" id="KW-0378">Hydrolase</keyword>
<dbReference type="Pfam" id="PF01522">
    <property type="entry name" value="Polysacc_deac_1"/>
    <property type="match status" value="1"/>
</dbReference>
<keyword evidence="16" id="KW-0170">Cobalt</keyword>
<dbReference type="PANTHER" id="PTHR10587:SF98">
    <property type="entry name" value="CHITIN DEACETYLASE"/>
    <property type="match status" value="1"/>
</dbReference>
<comment type="similarity">
    <text evidence="4">Belongs to the polysaccharide deacetylase family.</text>
</comment>
<dbReference type="SUPFAM" id="SSF88713">
    <property type="entry name" value="Glycoside hydrolase/deacetylase"/>
    <property type="match status" value="1"/>
</dbReference>
<keyword evidence="5" id="KW-1003">Cell membrane</keyword>
<evidence type="ECO:0000256" key="9">
    <source>
        <dbReference type="ARBA" id="ARBA00022723"/>
    </source>
</evidence>
<dbReference type="InterPro" id="IPR011330">
    <property type="entry name" value="Glyco_hydro/deAcase_b/a-brl"/>
</dbReference>
<dbReference type="GO" id="GO:0000272">
    <property type="term" value="P:polysaccharide catabolic process"/>
    <property type="evidence" value="ECO:0007669"/>
    <property type="project" value="UniProtKB-KW"/>
</dbReference>
<evidence type="ECO:0000256" key="23">
    <source>
        <dbReference type="SAM" id="SignalP"/>
    </source>
</evidence>
<feature type="chain" id="PRO_5041983471" description="chitin deacetylase" evidence="23">
    <location>
        <begin position="19"/>
        <end position="459"/>
    </location>
</feature>
<evidence type="ECO:0000256" key="3">
    <source>
        <dbReference type="ARBA" id="ARBA00004609"/>
    </source>
</evidence>
<evidence type="ECO:0000256" key="14">
    <source>
        <dbReference type="ARBA" id="ARBA00023180"/>
    </source>
</evidence>
<comment type="cofactor">
    <cofactor evidence="1">
        <name>Co(2+)</name>
        <dbReference type="ChEBI" id="CHEBI:48828"/>
    </cofactor>
</comment>
<evidence type="ECO:0000256" key="18">
    <source>
        <dbReference type="ARBA" id="ARBA00023316"/>
    </source>
</evidence>
<evidence type="ECO:0000256" key="13">
    <source>
        <dbReference type="ARBA" id="ARBA00023136"/>
    </source>
</evidence>
<dbReference type="PANTHER" id="PTHR10587">
    <property type="entry name" value="GLYCOSYL TRANSFERASE-RELATED"/>
    <property type="match status" value="1"/>
</dbReference>
<keyword evidence="10 23" id="KW-0732">Signal</keyword>
<feature type="compositionally biased region" description="Low complexity" evidence="22">
    <location>
        <begin position="400"/>
        <end position="432"/>
    </location>
</feature>
<sequence length="459" mass="49853">MLHKWLLSSLALAAIASAHESSFEVRRSHALLRRQSTPSNAADAAKIYGIEQECTQYGDDNLTKMITDKQLPEASQIATIVDGDSEAQQVWKDIQSSGIIPSSVKVKTGTSGNMGIDPTAQSSYDKSDPDCWWTFNRCTEPKSDNIPTDISSCPEPSTWGLTFDDGPNCSHNEFYDYLQQQKLRATMFYIGTNIVNHPYQAQRVIADGHDVCVHTWSHHYMTTLSNEQVFAELYYTGKIIKAVLGVTPRCWRPPFGDVDDRVRAIAAGLGMRTILWQQDTNDWELGSGQATKDQIEGWYTNIINKASNESPIVLTHEISNATMSMFESQAPNIQKAYKNVVPLTACLNVTNPYPEDITYPDFKAFTSGTLDPKNKPDIASVKVDASATYSPVALSKQTQSGSYMSPGSGSGSSDSSGSSSSSSSGSGSNSNSSSSAFKIGAISAYATAITLASMAVVFL</sequence>
<keyword evidence="15" id="KW-0119">Carbohydrate metabolism</keyword>
<dbReference type="GO" id="GO:0005886">
    <property type="term" value="C:plasma membrane"/>
    <property type="evidence" value="ECO:0007669"/>
    <property type="project" value="UniProtKB-SubCell"/>
</dbReference>
<dbReference type="FunFam" id="3.20.20.370:FF:000004">
    <property type="entry name" value="Related to Chitin deacetylase"/>
    <property type="match status" value="1"/>
</dbReference>
<evidence type="ECO:0000256" key="1">
    <source>
        <dbReference type="ARBA" id="ARBA00001941"/>
    </source>
</evidence>
<evidence type="ECO:0000313" key="25">
    <source>
        <dbReference type="EMBL" id="WFD36386.1"/>
    </source>
</evidence>
<evidence type="ECO:0000256" key="7">
    <source>
        <dbReference type="ARBA" id="ARBA00022525"/>
    </source>
</evidence>
<keyword evidence="14" id="KW-0325">Glycoprotein</keyword>
<gene>
    <name evidence="25" type="ORF">MCUN1_003265</name>
</gene>
<dbReference type="InterPro" id="IPR002509">
    <property type="entry name" value="NODB_dom"/>
</dbReference>
<dbReference type="PROSITE" id="PS51677">
    <property type="entry name" value="NODB"/>
    <property type="match status" value="1"/>
</dbReference>
<protein>
    <recommendedName>
        <fullName evidence="20">chitin deacetylase</fullName>
        <ecNumber evidence="20">3.5.1.41</ecNumber>
    </recommendedName>
</protein>
<evidence type="ECO:0000259" key="24">
    <source>
        <dbReference type="PROSITE" id="PS51677"/>
    </source>
</evidence>
<keyword evidence="18" id="KW-0961">Cell wall biogenesis/degradation</keyword>
<dbReference type="GO" id="GO:0071555">
    <property type="term" value="P:cell wall organization"/>
    <property type="evidence" value="ECO:0007669"/>
    <property type="project" value="UniProtKB-KW"/>
</dbReference>
<dbReference type="GO" id="GO:0004099">
    <property type="term" value="F:chitin deacetylase activity"/>
    <property type="evidence" value="ECO:0007669"/>
    <property type="project" value="UniProtKB-EC"/>
</dbReference>
<keyword evidence="9" id="KW-0479">Metal-binding</keyword>
<dbReference type="Proteomes" id="UP001219933">
    <property type="component" value="Chromosome 4"/>
</dbReference>
<dbReference type="AlphaFoldDB" id="A0AAF0EY30"/>
<keyword evidence="26" id="KW-1185">Reference proteome</keyword>
<evidence type="ECO:0000256" key="10">
    <source>
        <dbReference type="ARBA" id="ARBA00022729"/>
    </source>
</evidence>
<dbReference type="GO" id="GO:0006032">
    <property type="term" value="P:chitin catabolic process"/>
    <property type="evidence" value="ECO:0007669"/>
    <property type="project" value="UniProtKB-KW"/>
</dbReference>
<name>A0AAF0EY30_9BASI</name>
<keyword evidence="17" id="KW-0449">Lipoprotein</keyword>
<feature type="signal peptide" evidence="23">
    <location>
        <begin position="1"/>
        <end position="18"/>
    </location>
</feature>
<keyword evidence="6" id="KW-0134">Cell wall</keyword>
<dbReference type="GO" id="GO:0098552">
    <property type="term" value="C:side of membrane"/>
    <property type="evidence" value="ECO:0007669"/>
    <property type="project" value="UniProtKB-KW"/>
</dbReference>
<evidence type="ECO:0000256" key="11">
    <source>
        <dbReference type="ARBA" id="ARBA00022801"/>
    </source>
</evidence>
<keyword evidence="19" id="KW-0624">Polysaccharide degradation</keyword>
<dbReference type="InterPro" id="IPR050248">
    <property type="entry name" value="Polysacc_deacetylase_ArnD"/>
</dbReference>
<evidence type="ECO:0000256" key="4">
    <source>
        <dbReference type="ARBA" id="ARBA00010973"/>
    </source>
</evidence>
<evidence type="ECO:0000313" key="26">
    <source>
        <dbReference type="Proteomes" id="UP001219933"/>
    </source>
</evidence>
<keyword evidence="8" id="KW-0336">GPI-anchor</keyword>
<evidence type="ECO:0000256" key="8">
    <source>
        <dbReference type="ARBA" id="ARBA00022622"/>
    </source>
</evidence>
<accession>A0AAF0EY30</accession>
<dbReference type="Gene3D" id="3.20.20.370">
    <property type="entry name" value="Glycoside hydrolase/deacetylase"/>
    <property type="match status" value="1"/>
</dbReference>
<evidence type="ECO:0000256" key="20">
    <source>
        <dbReference type="ARBA" id="ARBA00024056"/>
    </source>
</evidence>
<evidence type="ECO:0000256" key="21">
    <source>
        <dbReference type="ARBA" id="ARBA00048494"/>
    </source>
</evidence>
<evidence type="ECO:0000256" key="6">
    <source>
        <dbReference type="ARBA" id="ARBA00022512"/>
    </source>
</evidence>
<keyword evidence="13" id="KW-0472">Membrane</keyword>
<keyword evidence="12" id="KW-0146">Chitin degradation</keyword>
<evidence type="ECO:0000256" key="5">
    <source>
        <dbReference type="ARBA" id="ARBA00022475"/>
    </source>
</evidence>
<dbReference type="EC" id="3.5.1.41" evidence="20"/>
<comment type="subcellular location">
    <subcellularLocation>
        <location evidence="3">Cell membrane</location>
        <topology evidence="3">Lipid-anchor</topology>
        <topology evidence="3">GPI-anchor</topology>
    </subcellularLocation>
    <subcellularLocation>
        <location evidence="2">Secreted</location>
        <location evidence="2">Cell wall</location>
    </subcellularLocation>
</comment>
<comment type="catalytic activity">
    <reaction evidence="21">
        <text>[(1-&gt;4)-N-acetyl-beta-D-glucosaminyl](n) + n H2O = chitosan + n acetate</text>
        <dbReference type="Rhea" id="RHEA:10464"/>
        <dbReference type="Rhea" id="RHEA-COMP:9593"/>
        <dbReference type="Rhea" id="RHEA-COMP:9597"/>
        <dbReference type="ChEBI" id="CHEBI:15377"/>
        <dbReference type="ChEBI" id="CHEBI:17029"/>
        <dbReference type="ChEBI" id="CHEBI:30089"/>
        <dbReference type="ChEBI" id="CHEBI:57704"/>
        <dbReference type="EC" id="3.5.1.41"/>
    </reaction>
    <physiologicalReaction direction="left-to-right" evidence="21">
        <dbReference type="Rhea" id="RHEA:10465"/>
    </physiologicalReaction>
</comment>
<proteinExistence type="inferred from homology"/>
<keyword evidence="7" id="KW-0964">Secreted</keyword>
<reference evidence="25" key="1">
    <citation type="submission" date="2023-03" db="EMBL/GenBank/DDBJ databases">
        <title>Mating type loci evolution in Malassezia.</title>
        <authorList>
            <person name="Coelho M.A."/>
        </authorList>
    </citation>
    <scope>NUCLEOTIDE SEQUENCE</scope>
    <source>
        <strain evidence="25">CBS 11721</strain>
    </source>
</reference>
<feature type="domain" description="NodB homology" evidence="24">
    <location>
        <begin position="157"/>
        <end position="346"/>
    </location>
</feature>
<evidence type="ECO:0000256" key="2">
    <source>
        <dbReference type="ARBA" id="ARBA00004191"/>
    </source>
</evidence>
<evidence type="ECO:0000256" key="16">
    <source>
        <dbReference type="ARBA" id="ARBA00023285"/>
    </source>
</evidence>
<dbReference type="GO" id="GO:0009272">
    <property type="term" value="P:fungal-type cell wall biogenesis"/>
    <property type="evidence" value="ECO:0007669"/>
    <property type="project" value="UniProtKB-ARBA"/>
</dbReference>
<dbReference type="CDD" id="cd10952">
    <property type="entry name" value="CE4_MrCDA_like"/>
    <property type="match status" value="1"/>
</dbReference>
<evidence type="ECO:0000256" key="22">
    <source>
        <dbReference type="SAM" id="MobiDB-lite"/>
    </source>
</evidence>
<feature type="region of interest" description="Disordered" evidence="22">
    <location>
        <begin position="397"/>
        <end position="432"/>
    </location>
</feature>